<comment type="caution">
    <text evidence="1">The sequence shown here is derived from an EMBL/GenBank/DDBJ whole genome shotgun (WGS) entry which is preliminary data.</text>
</comment>
<accession>A0ABW3Z5N7</accession>
<dbReference type="RefSeq" id="WP_378774779.1">
    <property type="nucleotide sequence ID" value="NZ_JBHTMX010000031.1"/>
</dbReference>
<organism evidence="1 2">
    <name type="scientific">Methylopila musalis</name>
    <dbReference type="NCBI Taxonomy" id="1134781"/>
    <lineage>
        <taxon>Bacteria</taxon>
        <taxon>Pseudomonadati</taxon>
        <taxon>Pseudomonadota</taxon>
        <taxon>Alphaproteobacteria</taxon>
        <taxon>Hyphomicrobiales</taxon>
        <taxon>Methylopilaceae</taxon>
        <taxon>Methylopila</taxon>
    </lineage>
</organism>
<proteinExistence type="predicted"/>
<name>A0ABW3Z5N7_9HYPH</name>
<gene>
    <name evidence="1" type="ORF">ACFQ4O_06110</name>
</gene>
<evidence type="ECO:0008006" key="3">
    <source>
        <dbReference type="Google" id="ProtNLM"/>
    </source>
</evidence>
<keyword evidence="2" id="KW-1185">Reference proteome</keyword>
<dbReference type="EMBL" id="JBHTMX010000031">
    <property type="protein sequence ID" value="MFD1331571.1"/>
    <property type="molecule type" value="Genomic_DNA"/>
</dbReference>
<protein>
    <recommendedName>
        <fullName evidence="3">Tail fiber protein</fullName>
    </recommendedName>
</protein>
<reference evidence="2" key="1">
    <citation type="journal article" date="2019" name="Int. J. Syst. Evol. Microbiol.">
        <title>The Global Catalogue of Microorganisms (GCM) 10K type strain sequencing project: providing services to taxonomists for standard genome sequencing and annotation.</title>
        <authorList>
            <consortium name="The Broad Institute Genomics Platform"/>
            <consortium name="The Broad Institute Genome Sequencing Center for Infectious Disease"/>
            <person name="Wu L."/>
            <person name="Ma J."/>
        </authorList>
    </citation>
    <scope>NUCLEOTIDE SEQUENCE [LARGE SCALE GENOMIC DNA]</scope>
    <source>
        <strain evidence="2">CCUG 61696</strain>
    </source>
</reference>
<evidence type="ECO:0000313" key="2">
    <source>
        <dbReference type="Proteomes" id="UP001597171"/>
    </source>
</evidence>
<evidence type="ECO:0000313" key="1">
    <source>
        <dbReference type="EMBL" id="MFD1331571.1"/>
    </source>
</evidence>
<sequence length="549" mass="57391">MDPEDRIALLIPTIEDYRQPGWTDQQAYDAAKIDRPGKLLDLAGQTITLSALPNVYLGNVNYTGFDAPALYNGFVSVGGVVYPMSGWGAVSSANNEFPGFADPKNETPLRVFAAASESFAFDKANGRCFSFISSSRARGRSRYSAIIASAQVDSSADTQSLIATSRMCENATERSAIVGGTMCRTLGYNALSAANTAKRWGFNKMWRITNNTGVAQSFPPANSGITYSLDAIPYVIEPGGVTHKTSLDADQKTWLSANGWAYEEIDHNVWPNAPTATGGTFFASGIYNSTGVEVHGSNCAAIATRGFIWSSDDDTVERPSKVYGAGASSIAVQGVSLLGQYALVTASFNVNSVSTTSATQQSYNLVASSGEVDLEGVTRHATVLSSRGAKVRGIRNALIATQDSAAGSTTTSITGASVLSSTTSESRAAFSTVIGSTNVLSSAANSVSLGLRDSVNAGTYSVLMGRGGELVDGYTLAGAYSTTTDRTPTGANRNITWRISHQTGVASFKGLNATNFPGPFANDAAAATGGVAVKSVYLKSDGTLAWRVA</sequence>
<dbReference type="Proteomes" id="UP001597171">
    <property type="component" value="Unassembled WGS sequence"/>
</dbReference>